<dbReference type="OrthoDB" id="952442at2"/>
<evidence type="ECO:0000313" key="2">
    <source>
        <dbReference type="EMBL" id="RTQ50153.1"/>
    </source>
</evidence>
<protein>
    <submittedName>
        <fullName evidence="2">PorT family protein</fullName>
    </submittedName>
</protein>
<reference evidence="2 3" key="1">
    <citation type="submission" date="2018-12" db="EMBL/GenBank/DDBJ databases">
        <title>Hymenobacter gummosus sp. nov., isolated from a spring.</title>
        <authorList>
            <person name="Nie L."/>
        </authorList>
    </citation>
    <scope>NUCLEOTIDE SEQUENCE [LARGE SCALE GENOMIC DNA]</scope>
    <source>
        <strain evidence="2 3">KCTC 52166</strain>
    </source>
</reference>
<keyword evidence="3" id="KW-1185">Reference proteome</keyword>
<accession>A0A431U3G7</accession>
<evidence type="ECO:0000256" key="1">
    <source>
        <dbReference type="SAM" id="SignalP"/>
    </source>
</evidence>
<dbReference type="AlphaFoldDB" id="A0A431U3G7"/>
<feature type="signal peptide" evidence="1">
    <location>
        <begin position="1"/>
        <end position="20"/>
    </location>
</feature>
<dbReference type="EMBL" id="RXOF01000005">
    <property type="protein sequence ID" value="RTQ50153.1"/>
    <property type="molecule type" value="Genomic_DNA"/>
</dbReference>
<name>A0A431U3G7_9BACT</name>
<evidence type="ECO:0000313" key="3">
    <source>
        <dbReference type="Proteomes" id="UP000282184"/>
    </source>
</evidence>
<sequence>MRKFLGALLPALLVTLATQAQTNFRPGYVLPTEGDTLRGQLDFRGERRNSRLCRFRPAEGGAVTDYRPEQLRGYGVAGGAQYQTISVKVLRQISATETDSLPQTLFAEALVLGPASLLYLHDPGDAARFFLRMGQQPAQELLQRSEDVRVNGQTLRRKTDEFRRTLAASMKDCYAVQPELTQVQLTHNSLIKVVRLYNECVGAKPVVPVSAERRNRARLALVAGGQRRTLTYRPDESVLATFPINKALSVDGKVEPVLGLALQLSLAGLNRHLSGRVEALYESQAFSHQRSSPGGFSGTTVTREIRTRLTQLQVPVFVRYAPAKGLVRPFAQVGFMGSYFLRADCEIRTKTTPATEYSAWEPLLEPRRYEFGYGGSLGLSTARPEARNLSLELRYLRSNGFSDNIALETSQSRWALLLSYELTK</sequence>
<gene>
    <name evidence="2" type="ORF">EJV47_10990</name>
</gene>
<feature type="chain" id="PRO_5019215590" evidence="1">
    <location>
        <begin position="21"/>
        <end position="424"/>
    </location>
</feature>
<dbReference type="RefSeq" id="WP_126693203.1">
    <property type="nucleotide sequence ID" value="NZ_RXOF01000005.1"/>
</dbReference>
<dbReference type="Proteomes" id="UP000282184">
    <property type="component" value="Unassembled WGS sequence"/>
</dbReference>
<keyword evidence="1" id="KW-0732">Signal</keyword>
<comment type="caution">
    <text evidence="2">The sequence shown here is derived from an EMBL/GenBank/DDBJ whole genome shotgun (WGS) entry which is preliminary data.</text>
</comment>
<proteinExistence type="predicted"/>
<organism evidence="2 3">
    <name type="scientific">Hymenobacter gummosus</name>
    <dbReference type="NCBI Taxonomy" id="1776032"/>
    <lineage>
        <taxon>Bacteria</taxon>
        <taxon>Pseudomonadati</taxon>
        <taxon>Bacteroidota</taxon>
        <taxon>Cytophagia</taxon>
        <taxon>Cytophagales</taxon>
        <taxon>Hymenobacteraceae</taxon>
        <taxon>Hymenobacter</taxon>
    </lineage>
</organism>